<accession>A0AAV4ZCS1</accession>
<feature type="region of interest" description="Disordered" evidence="1">
    <location>
        <begin position="42"/>
        <end position="65"/>
    </location>
</feature>
<gene>
    <name evidence="2" type="ORF">OICFNHDK_4430</name>
</gene>
<proteinExistence type="predicted"/>
<name>A0AAV4ZCS1_9HYPH</name>
<comment type="caution">
    <text evidence="2">The sequence shown here is derived from an EMBL/GenBank/DDBJ whole genome shotgun (WGS) entry which is preliminary data.</text>
</comment>
<organism evidence="2 3">
    <name type="scientific">Methylobacterium bullatum</name>
    <dbReference type="NCBI Taxonomy" id="570505"/>
    <lineage>
        <taxon>Bacteria</taxon>
        <taxon>Pseudomonadati</taxon>
        <taxon>Pseudomonadota</taxon>
        <taxon>Alphaproteobacteria</taxon>
        <taxon>Hyphomicrobiales</taxon>
        <taxon>Methylobacteriaceae</taxon>
        <taxon>Methylobacterium</taxon>
    </lineage>
</organism>
<dbReference type="AlphaFoldDB" id="A0AAV4ZCS1"/>
<evidence type="ECO:0000313" key="2">
    <source>
        <dbReference type="EMBL" id="GJD41944.1"/>
    </source>
</evidence>
<reference evidence="2" key="2">
    <citation type="submission" date="2021-08" db="EMBL/GenBank/DDBJ databases">
        <authorList>
            <person name="Tani A."/>
            <person name="Ola A."/>
            <person name="Ogura Y."/>
            <person name="Katsura K."/>
            <person name="Hayashi T."/>
        </authorList>
    </citation>
    <scope>NUCLEOTIDE SEQUENCE</scope>
    <source>
        <strain evidence="2">DSM 21893</strain>
    </source>
</reference>
<feature type="compositionally biased region" description="Basic and acidic residues" evidence="1">
    <location>
        <begin position="56"/>
        <end position="65"/>
    </location>
</feature>
<evidence type="ECO:0000256" key="1">
    <source>
        <dbReference type="SAM" id="MobiDB-lite"/>
    </source>
</evidence>
<dbReference type="EMBL" id="BPQF01000031">
    <property type="protein sequence ID" value="GJD41944.1"/>
    <property type="molecule type" value="Genomic_DNA"/>
</dbReference>
<reference evidence="2" key="1">
    <citation type="journal article" date="2016" name="Front. Microbiol.">
        <title>Genome Sequence of the Piezophilic, Mesophilic Sulfate-Reducing Bacterium Desulfovibrio indicus J2T.</title>
        <authorList>
            <person name="Cao J."/>
            <person name="Maignien L."/>
            <person name="Shao Z."/>
            <person name="Alain K."/>
            <person name="Jebbar M."/>
        </authorList>
    </citation>
    <scope>NUCLEOTIDE SEQUENCE</scope>
    <source>
        <strain evidence="2">DSM 21893</strain>
    </source>
</reference>
<evidence type="ECO:0000313" key="3">
    <source>
        <dbReference type="Proteomes" id="UP001055307"/>
    </source>
</evidence>
<keyword evidence="3" id="KW-1185">Reference proteome</keyword>
<protein>
    <submittedName>
        <fullName evidence="2">Uncharacterized protein</fullName>
    </submittedName>
</protein>
<dbReference type="Proteomes" id="UP001055307">
    <property type="component" value="Unassembled WGS sequence"/>
</dbReference>
<sequence length="65" mass="7112">MPRKRPTFSQTDLTRALKATKAAGLKVGRIELTDDRIVIHSASDAPAGPDSTYDTWKAKRDARSA</sequence>